<name>A0A0L6JK16_9FIRM</name>
<accession>A0A0L6JK16</accession>
<dbReference type="SUPFAM" id="SSF51126">
    <property type="entry name" value="Pectin lyase-like"/>
    <property type="match status" value="1"/>
</dbReference>
<dbReference type="SMART" id="SM00060">
    <property type="entry name" value="FN3"/>
    <property type="match status" value="4"/>
</dbReference>
<dbReference type="InterPro" id="IPR008619">
    <property type="entry name" value="Filamentous_hemagglutn_rpt"/>
</dbReference>
<dbReference type="InterPro" id="IPR003961">
    <property type="entry name" value="FN3_dom"/>
</dbReference>
<dbReference type="InterPro" id="IPR013783">
    <property type="entry name" value="Ig-like_fold"/>
</dbReference>
<dbReference type="Proteomes" id="UP000036923">
    <property type="component" value="Unassembled WGS sequence"/>
</dbReference>
<protein>
    <submittedName>
        <fullName evidence="3">Fibronectin type III domain protein</fullName>
    </submittedName>
</protein>
<organism evidence="3 4">
    <name type="scientific">Pseudobacteroides cellulosolvens ATCC 35603 = DSM 2933</name>
    <dbReference type="NCBI Taxonomy" id="398512"/>
    <lineage>
        <taxon>Bacteria</taxon>
        <taxon>Bacillati</taxon>
        <taxon>Bacillota</taxon>
        <taxon>Clostridia</taxon>
        <taxon>Eubacteriales</taxon>
        <taxon>Oscillospiraceae</taxon>
        <taxon>Pseudobacteroides</taxon>
    </lineage>
</organism>
<dbReference type="Pfam" id="PF05594">
    <property type="entry name" value="Fil_haemagg"/>
    <property type="match status" value="8"/>
</dbReference>
<feature type="region of interest" description="Disordered" evidence="1">
    <location>
        <begin position="140"/>
        <end position="169"/>
    </location>
</feature>
<sequence>MKKNIRNLLVYLLVFILTFQQVIQVFAATNLQGVGTIATAGIDTGDVYEAIPTSNEVLPDTPTPVPIVTPTSTLEVTQTSITMPASSTPKVSDVTILPAYTQFQPSNTPDQSNNNPTDIVSQTPMPTILNSSTPTGVFTANPSIGATPTLTSKETPIPEGTLVPTQTPDVKVLPKPEGVSLIVIDNSSVKLSWDGVKNDTEVKGYEIYRNGIKIGTADVAEYTDTGLSAGTSYNYFVKACGASDNVSEASEGLLLVLGTTTISSDISLSENRVYQNINFTSGTLDLKRHSIYVYGSLNQTGGTMYIDGGKLEVSGNYTIKNPSYYTYAYLKMTNETDYVKIGGSFTQHSYYSHEGNLTAGTIEVKGDFIQETQNGYYADPSNFKASGTHKVILTGTSQQKISFDNPAQSCFMGLENKNVSGSSLIVNGGLSVSGAFVNNGAEFGAPLSVVSTNWTFNTDEVINGDLNVNSDLDLNGKVLKVKGNLNQSGGTIDLKGGTVLVEGNLNQNGGTIDLKGGTLLVEGNLANSSNGDYSQTSGTMYIDGGRLEVSGNYTIKNPGYYTYAYLKMTNETDYVKIGGSFTQHSYYSHEGNLTAGTIEVKGDFIQETQNGYYADPSNFKASGTHKVILTGTSQQKISFDNPAQSCFMGLENKNVSGSSLIVNGGLSVSGAFVNNGAEFGAPLSVVSTNWTFNTDEVINGDLNVNSDLDLNGKVLKVKGNLNQSGGTIDLKGGTVLVEGNLNQNGGTIDLKGGTLLVEGNLANSSNGDYSQTSGTMYIDGGRLEVSGNYTIKNPSYYTYAYLKMTNETDYVKIGGSFTQHSYYSHEGNLTAGTIEVKGDFIQETQNGYYADPSNFKASGTHKVILTGTSQQKISFDNPAQSCFADLENKNTSEGSLIVIGGLSVNGKFVNNGAEFGTSLNVGSTNWTLTGDEVINGDLNVSGSTIDLNGRVLRVKGNLNQSGGTIDLKGGSLLVEGVSENNPNGDYIQTGGTMYIDGGRLEVKGNYTIKNPSYYTYAYLKMTNESDYVKVEGSFTQHSYYSHEGILTSGTMEVEGNFIQETQNGYYADPSNFKASGTHLVILNGPPVKNIRFDNPAQSSFNKLKIIRAVDNGYIFNTIPVWKELDIYDDELPTTPDNLKMSRKTVSSITLSWSPSYDNVGIKSYEIYRNDTKIGGSSTLEYTDNTIEFNVDYKYKIRALDENGFFSGYSSSINVAVTDNEAPSKPDNLRLISKTFTSIKFTWPHSTDNKGTVCYEVYRDGSMLGIVEVNEFEDINLLPGETHNYYVYAFDDTNNRSEASSIYTETSTVDSEAPSIPGSLKLVSKNDITVSFIWSPSTDNFNVAGYEVFRNGVKIKDITNPVITRFDDSSLTQMTSYAYSVKAYDISGNFSEESEPLIFTTAPATVTISSDTVSDQDKLYGTVYLTGGTWDLNGKTITIDGDLIQSGGTLYVNGGQLKISGNYSITNSGYMKMIYDTDYILVNNKFLMQSNNVINDKFINAGTLEVKGDFLQRPGQYYNYGYYDRKDNFAPGGTHKVVLSGADIQKIDFQYSGSSYFNVLELKNTSKQGVQFISSINLKLLTRHDSKISQSSVGSMNWTLNEDTVLDSSLYIAGSTLDLNGYSLTINGNLIQSGGILYVNGGNLTVNGNYYIQTETKSADGTLTYGRSTGILKMQNHNDYINVAGNFCVQSDNIINDTFLSAGIMEVKGDFVQRAGQYYNYGYYDRKNNYAAGGTHKVILSGEEQQKVDFQYPVDSYFNVLELNNTSEKGIIFVNSINVKSLIRNESKISKISISAMNWTLYEDTALDSSLYINGNTLDLNGHSLTINGDLIQSGGILYVNGGTLTVKGNYYIQSETKASDGTLTYGRSTGILKMQNANDYIKVMGNFHVQSDNIIDGSALCAGTLEIKGDFIQKAGQYYNYGYYDRKNNFAPGGTHKVLLTGTDIQKIEFQCPADSYFNILEIKDAKGENIKFAHSINVKTLVTNGEKLQTVTISSMNLKLNEDTVFNGTLHLSACTLDLNGYKLTINGNLIHSGGILHVNGGELTVNGDYRIQSESKGEDGTIVYGRSTGSLKMLNADDYIIVTGSFYTQSDNIHASTMLNAGILEVKGDFVQKAGLYYNYGYYDRKNNFAPEGTHKVILSGTDPQKVDIQNSGDSYFNVLELKNISGTGVKFINPLNVKSLIRNESKISKLSVITMNWSLNEDTELDCSLYFSGATIDLNGHKLTVNGNLIQSGGTLYINGGQLNISGITISSLKVQARTAPWCMVEVQDI</sequence>
<reference evidence="4" key="1">
    <citation type="submission" date="2015-07" db="EMBL/GenBank/DDBJ databases">
        <title>Near-Complete Genome Sequence of the Cellulolytic Bacterium Bacteroides (Pseudobacteroides) cellulosolvens ATCC 35603.</title>
        <authorList>
            <person name="Dassa B."/>
            <person name="Utturkar S.M."/>
            <person name="Klingeman D.M."/>
            <person name="Hurt R.A."/>
            <person name="Keller M."/>
            <person name="Xu J."/>
            <person name="Reddy Y.H.K."/>
            <person name="Borovok I."/>
            <person name="Grinberg I.R."/>
            <person name="Lamed R."/>
            <person name="Zhivin O."/>
            <person name="Bayer E.A."/>
            <person name="Brown S.D."/>
        </authorList>
    </citation>
    <scope>NUCLEOTIDE SEQUENCE [LARGE SCALE GENOMIC DNA]</scope>
    <source>
        <strain evidence="4">DSM 2933</strain>
    </source>
</reference>
<dbReference type="SUPFAM" id="SSF49265">
    <property type="entry name" value="Fibronectin type III"/>
    <property type="match status" value="3"/>
</dbReference>
<evidence type="ECO:0000313" key="3">
    <source>
        <dbReference type="EMBL" id="KNY26206.1"/>
    </source>
</evidence>
<dbReference type="InterPro" id="IPR012332">
    <property type="entry name" value="Autotransporter_pectin_lyase_C"/>
</dbReference>
<gene>
    <name evidence="3" type="ORF">Bccel_1468</name>
</gene>
<dbReference type="STRING" id="398512.Bccel_1468"/>
<evidence type="ECO:0000313" key="4">
    <source>
        <dbReference type="Proteomes" id="UP000036923"/>
    </source>
</evidence>
<dbReference type="InterPro" id="IPR011050">
    <property type="entry name" value="Pectin_lyase_fold/virulence"/>
</dbReference>
<dbReference type="PATRIC" id="fig|398512.5.peg.1526"/>
<proteinExistence type="predicted"/>
<feature type="domain" description="Fibronectin type-III" evidence="2">
    <location>
        <begin position="1315"/>
        <end position="1403"/>
    </location>
</feature>
<keyword evidence="4" id="KW-1185">Reference proteome</keyword>
<dbReference type="PROSITE" id="PS50853">
    <property type="entry name" value="FN3"/>
    <property type="match status" value="3"/>
</dbReference>
<dbReference type="Gene3D" id="2.60.40.10">
    <property type="entry name" value="Immunoglobulins"/>
    <property type="match status" value="4"/>
</dbReference>
<feature type="domain" description="Fibronectin type-III" evidence="2">
    <location>
        <begin position="175"/>
        <end position="263"/>
    </location>
</feature>
<dbReference type="RefSeq" id="WP_050753228.1">
    <property type="nucleotide sequence ID" value="NZ_LGTC01000001.1"/>
</dbReference>
<dbReference type="InterPro" id="IPR036116">
    <property type="entry name" value="FN3_sf"/>
</dbReference>
<evidence type="ECO:0000256" key="1">
    <source>
        <dbReference type="SAM" id="MobiDB-lite"/>
    </source>
</evidence>
<evidence type="ECO:0000259" key="2">
    <source>
        <dbReference type="PROSITE" id="PS50853"/>
    </source>
</evidence>
<dbReference type="CDD" id="cd00063">
    <property type="entry name" value="FN3"/>
    <property type="match status" value="2"/>
</dbReference>
<comment type="caution">
    <text evidence="3">The sequence shown here is derived from an EMBL/GenBank/DDBJ whole genome shotgun (WGS) entry which is preliminary data.</text>
</comment>
<dbReference type="Gene3D" id="2.160.20.20">
    <property type="match status" value="1"/>
</dbReference>
<feature type="compositionally biased region" description="Polar residues" evidence="1">
    <location>
        <begin position="140"/>
        <end position="154"/>
    </location>
</feature>
<dbReference type="EMBL" id="LGTC01000001">
    <property type="protein sequence ID" value="KNY26206.1"/>
    <property type="molecule type" value="Genomic_DNA"/>
</dbReference>
<feature type="domain" description="Fibronectin type-III" evidence="2">
    <location>
        <begin position="1134"/>
        <end position="1220"/>
    </location>
</feature>